<protein>
    <submittedName>
        <fullName evidence="2">Conjugal transfer mating pair stabilization protein TraN</fullName>
    </submittedName>
</protein>
<dbReference type="AlphaFoldDB" id="A0A0K8MEQ4"/>
<comment type="caution">
    <text evidence="2">The sequence shown here is derived from an EMBL/GenBank/DDBJ whole genome shotgun (WGS) entry which is preliminary data.</text>
</comment>
<evidence type="ECO:0000256" key="1">
    <source>
        <dbReference type="SAM" id="MobiDB-lite"/>
    </source>
</evidence>
<reference evidence="2 3" key="1">
    <citation type="submission" date="2015-03" db="EMBL/GenBank/DDBJ databases">
        <title>Caedibacter varicaedens, whole genome shotgun sequence.</title>
        <authorList>
            <person name="Suzuki H."/>
            <person name="Dapper A.L."/>
            <person name="Gibson A.K."/>
            <person name="Jackson C."/>
            <person name="Lee H."/>
            <person name="Pejaver V.R."/>
            <person name="Doak T."/>
            <person name="Lynch M."/>
        </authorList>
    </citation>
    <scope>NUCLEOTIDE SEQUENCE [LARGE SCALE GENOMIC DNA]</scope>
</reference>
<evidence type="ECO:0000313" key="2">
    <source>
        <dbReference type="EMBL" id="GAO98996.1"/>
    </source>
</evidence>
<feature type="region of interest" description="Disordered" evidence="1">
    <location>
        <begin position="581"/>
        <end position="603"/>
    </location>
</feature>
<dbReference type="EMBL" id="BBVC01000111">
    <property type="protein sequence ID" value="GAO98996.1"/>
    <property type="molecule type" value="Genomic_DNA"/>
</dbReference>
<sequence length="603" mass="68198" precursor="true">MKRPGQRWILLKERYFLNRFSALVLTLLFQALSPLNASEVKNYETGKDFAAQHQAPHPKDARDIPGFKGANIPEAGLSSGNIQGALTQQMKKQGSVGQFIHESHDQRLRFKIDPLKDPLFTESDKIVDDPLSTLKVKATDIDDPVQEVKTRQVCDEEGEPYLLTCTRNLNVQTVKKERKYHRSHLEGVIFKRYTVKGNPQYTCPYVYKKGHDGRYNFYVVDPSLKEMAWSFHDGCNPYGHWVTHEYSYSKAFPGEHPTSISKQEYNSGALGNGDIRENWTSDCSVFEDKLNLGLCSYVDKKCTQGKATRVINGFAVTRPCWQETLTYQCAYPVKNTCGELKAKGCVQIKSQCKKMVGTSCVHYAQTYECTERHGGGKKTKIQGDAPWCLDGNCVEQGFAANKDMAEALSKLMLFREIQKDMDLKTPSIFKGTEYGCNRNCVDFKDCCGTGKGWGVSMGVAGCSEKEKALGQLRQDKKCVFVGTYCAEKVLGVCVRRKSNFCCFGTKLARLIHEQGRPQLKMTFGDAEHPQCRGFTVEELTKLNFEKIDLSELLSELTGKFKAPNMTKLSQDFKQDWSQRMPLMNKEPKPPLQKLKETQKDAVF</sequence>
<evidence type="ECO:0000313" key="3">
    <source>
        <dbReference type="Proteomes" id="UP000036771"/>
    </source>
</evidence>
<proteinExistence type="predicted"/>
<dbReference type="InterPro" id="IPR014121">
    <property type="entry name" value="TraN_Ftype"/>
</dbReference>
<gene>
    <name evidence="2" type="ORF">Cva_01666</name>
</gene>
<name>A0A0K8MEQ4_9PROT</name>
<dbReference type="Proteomes" id="UP000036771">
    <property type="component" value="Unassembled WGS sequence"/>
</dbReference>
<accession>A0A0K8MEQ4</accession>
<dbReference type="STRING" id="1629334.Cva_01666"/>
<dbReference type="Pfam" id="PF06986">
    <property type="entry name" value="F_T4SS_TraN"/>
    <property type="match status" value="1"/>
</dbReference>
<organism evidence="2 3">
    <name type="scientific">Caedimonas varicaedens</name>
    <dbReference type="NCBI Taxonomy" id="1629334"/>
    <lineage>
        <taxon>Bacteria</taxon>
        <taxon>Pseudomonadati</taxon>
        <taxon>Pseudomonadota</taxon>
        <taxon>Alphaproteobacteria</taxon>
        <taxon>Holosporales</taxon>
        <taxon>Caedimonadaceae</taxon>
        <taxon>Caedimonas</taxon>
    </lineage>
</organism>
<feature type="compositionally biased region" description="Basic and acidic residues" evidence="1">
    <location>
        <begin position="585"/>
        <end position="603"/>
    </location>
</feature>
<dbReference type="OrthoDB" id="5297981at2"/>
<keyword evidence="3" id="KW-1185">Reference proteome</keyword>